<reference evidence="1 2" key="1">
    <citation type="submission" date="2018-12" db="EMBL/GenBank/DDBJ databases">
        <authorList>
            <consortium name="Pathogen Informatics"/>
        </authorList>
    </citation>
    <scope>NUCLEOTIDE SEQUENCE [LARGE SCALE GENOMIC DNA]</scope>
    <source>
        <strain evidence="1 2">NCTC11466</strain>
    </source>
</reference>
<sequence>MYLPSKSLHDILASEQVGVFCESNSSGDKALVAKLPTSVIKSILLGAKIEFYLFVKTTPTHNIALVLKVFDNKSSPFHAIVAQRWSNRNNIFDDSFLDSDIHLSLFDETDASVVYGTINIKTNFRNKRAYNVIANFEFSSANNHLDNMKFTDSVCASLGSGDAKHPGFNVLKFRFPVKVKELETIITHHVNPQGSSSYEVATEIDGARQERQIYQALCLMDNSLTTLSPLVTIGKKERELTDVLTCSLNNNVIAIESKCLQVDISTLDKSRERASSSMIKHCRKAINQLEGVYKVINRGEKIYNSAGIALLHGGDYDFYGIVLIDEYRESKEWPEIIELIEEVSRRHKICINVISVSEIIYNMKLSSSNTDTFISMLQKRHELCLKKNSINIKFINSSLPTMLD</sequence>
<dbReference type="EMBL" id="LR134201">
    <property type="protein sequence ID" value="VEB98987.1"/>
    <property type="molecule type" value="Genomic_DNA"/>
</dbReference>
<dbReference type="AlphaFoldDB" id="A0A3S4KV58"/>
<organism evidence="1 2">
    <name type="scientific">Cedecea lapagei</name>
    <dbReference type="NCBI Taxonomy" id="158823"/>
    <lineage>
        <taxon>Bacteria</taxon>
        <taxon>Pseudomonadati</taxon>
        <taxon>Pseudomonadota</taxon>
        <taxon>Gammaproteobacteria</taxon>
        <taxon>Enterobacterales</taxon>
        <taxon>Enterobacteriaceae</taxon>
        <taxon>Cedecea</taxon>
    </lineage>
</organism>
<gene>
    <name evidence="1" type="ORF">NCTC11466_02950</name>
</gene>
<dbReference type="Proteomes" id="UP000274122">
    <property type="component" value="Chromosome"/>
</dbReference>
<keyword evidence="2" id="KW-1185">Reference proteome</keyword>
<name>A0A3S4KV58_9ENTR</name>
<accession>A0A3S4KV58</accession>
<evidence type="ECO:0000313" key="2">
    <source>
        <dbReference type="Proteomes" id="UP000274122"/>
    </source>
</evidence>
<dbReference type="OrthoDB" id="6637312at2"/>
<protein>
    <submittedName>
        <fullName evidence="1">Uncharacterized protein</fullName>
    </submittedName>
</protein>
<evidence type="ECO:0000313" key="1">
    <source>
        <dbReference type="EMBL" id="VEB98987.1"/>
    </source>
</evidence>
<dbReference type="RefSeq" id="WP_126356896.1">
    <property type="nucleotide sequence ID" value="NZ_LR134201.1"/>
</dbReference>
<dbReference type="KEGG" id="clap:NCTC11466_02950"/>
<proteinExistence type="predicted"/>